<dbReference type="InterPro" id="IPR027303">
    <property type="entry name" value="Gln_synth_gly_rich_site"/>
</dbReference>
<sequence length="633" mass="72727">MKDLIYTLPKNLHDEKSLIEILTSHPEIKFVSLIGIDLWGNDTDEKIPVSLLLEDVNDFLKKGAQTDGSSVALPGIATLNNAKLDIIPDLDCTWFIDYNWEHIDEETNLPIGTLRIPCFLRHDNVFVDSRYTLKNASNTFKSFMWDIFKTHPELLEDYKITINDIDDILITAATELEFWVKTPNDKAQVEQLSTSQVLKEQYWTRTKGPVRTALEQCIMLLEKYNLNPEMGHKEVGGVKATLDQAGSFSHVMEQLEIDWKYNDALLTADSELFIRNLVKETFRRNGLDVIFLAKPINDVAGSGEHTHISTSLKLKSGKIINLLTATKEHFLSKIGYGGLMGILKNYEIISPFVSATNDSLRRLKPGFEAPVCTVTSLGHTVDKPSRNRTILIALIRDLENPYGTRFELRSPNPHTNTYLCIATLFMSMLDGIKYAIENNKTEDQLLEELSKAPEDSADYLEKGRCYRTEKNVFEDFTEEEREKFFGQSPKTVYENLLFFDVHSDKLNTLLYNDVFTHKIVNSFRAATLSRWVTEIASRVLNDYSEEIRSMKKLHDNEKHFDTSLDEERWNEINSLRYTLMKDTLRSNSLFTQIKDAINEDKYALVSSLIVNIDENLDNLRHLYEAYSKNILNL</sequence>
<evidence type="ECO:0000313" key="11">
    <source>
        <dbReference type="Proteomes" id="UP000184526"/>
    </source>
</evidence>
<evidence type="ECO:0000256" key="5">
    <source>
        <dbReference type="ARBA" id="ARBA00022490"/>
    </source>
</evidence>
<accession>A0A1M5YCZ9</accession>
<dbReference type="AlphaFoldDB" id="A0A1M5YCZ9"/>
<dbReference type="Pfam" id="PF00120">
    <property type="entry name" value="Gln-synt_C"/>
    <property type="match status" value="1"/>
</dbReference>
<dbReference type="OrthoDB" id="9807095at2"/>
<dbReference type="PANTHER" id="PTHR43407:SF1">
    <property type="entry name" value="LENGSIN"/>
    <property type="match status" value="1"/>
</dbReference>
<organism evidence="10 11">
    <name type="scientific">Clostridium collagenovorans DSM 3089</name>
    <dbReference type="NCBI Taxonomy" id="1121306"/>
    <lineage>
        <taxon>Bacteria</taxon>
        <taxon>Bacillati</taxon>
        <taxon>Bacillota</taxon>
        <taxon>Clostridia</taxon>
        <taxon>Eubacteriales</taxon>
        <taxon>Clostridiaceae</taxon>
        <taxon>Clostridium</taxon>
    </lineage>
</organism>
<reference evidence="10 11" key="1">
    <citation type="submission" date="2016-11" db="EMBL/GenBank/DDBJ databases">
        <authorList>
            <person name="Jaros S."/>
            <person name="Januszkiewicz K."/>
            <person name="Wedrychowicz H."/>
        </authorList>
    </citation>
    <scope>NUCLEOTIDE SEQUENCE [LARGE SCALE GENOMIC DNA]</scope>
    <source>
        <strain evidence="10 11">DSM 3089</strain>
    </source>
</reference>
<evidence type="ECO:0000256" key="1">
    <source>
        <dbReference type="ARBA" id="ARBA00004496"/>
    </source>
</evidence>
<dbReference type="EMBL" id="FQXP01000013">
    <property type="protein sequence ID" value="SHI09708.1"/>
    <property type="molecule type" value="Genomic_DNA"/>
</dbReference>
<dbReference type="SMART" id="SM01230">
    <property type="entry name" value="Gln-synt_C"/>
    <property type="match status" value="1"/>
</dbReference>
<protein>
    <recommendedName>
        <fullName evidence="4">Glutamine synthetase</fullName>
        <ecNumber evidence="3">6.3.1.2</ecNumber>
    </recommendedName>
    <alternativeName>
        <fullName evidence="6">Glutamate--ammonia ligase</fullName>
    </alternativeName>
</protein>
<evidence type="ECO:0000256" key="8">
    <source>
        <dbReference type="RuleBase" id="RU000384"/>
    </source>
</evidence>
<dbReference type="GO" id="GO:0016020">
    <property type="term" value="C:membrane"/>
    <property type="evidence" value="ECO:0007669"/>
    <property type="project" value="TreeGrafter"/>
</dbReference>
<evidence type="ECO:0000313" key="10">
    <source>
        <dbReference type="EMBL" id="SHI09708.1"/>
    </source>
</evidence>
<evidence type="ECO:0000256" key="4">
    <source>
        <dbReference type="ARBA" id="ARBA00021364"/>
    </source>
</evidence>
<evidence type="ECO:0000256" key="7">
    <source>
        <dbReference type="PROSITE-ProRule" id="PRU01331"/>
    </source>
</evidence>
<comment type="similarity">
    <text evidence="2 7 8">Belongs to the glutamine synthetase family.</text>
</comment>
<dbReference type="GO" id="GO:0005737">
    <property type="term" value="C:cytoplasm"/>
    <property type="evidence" value="ECO:0007669"/>
    <property type="project" value="UniProtKB-SubCell"/>
</dbReference>
<evidence type="ECO:0000256" key="3">
    <source>
        <dbReference type="ARBA" id="ARBA00012937"/>
    </source>
</evidence>
<dbReference type="InterPro" id="IPR014746">
    <property type="entry name" value="Gln_synth/guanido_kin_cat_dom"/>
</dbReference>
<dbReference type="RefSeq" id="WP_072832640.1">
    <property type="nucleotide sequence ID" value="NZ_FQXP01000013.1"/>
</dbReference>
<name>A0A1M5YCZ9_9CLOT</name>
<proteinExistence type="inferred from homology"/>
<dbReference type="PROSITE" id="PS51987">
    <property type="entry name" value="GS_CATALYTIC"/>
    <property type="match status" value="1"/>
</dbReference>
<dbReference type="GO" id="GO:0019740">
    <property type="term" value="P:nitrogen utilization"/>
    <property type="evidence" value="ECO:0007669"/>
    <property type="project" value="TreeGrafter"/>
</dbReference>
<dbReference type="GO" id="GO:0004356">
    <property type="term" value="F:glutamine synthetase activity"/>
    <property type="evidence" value="ECO:0007669"/>
    <property type="project" value="UniProtKB-EC"/>
</dbReference>
<dbReference type="EC" id="6.3.1.2" evidence="3"/>
<keyword evidence="11" id="KW-1185">Reference proteome</keyword>
<feature type="domain" description="GS catalytic" evidence="9">
    <location>
        <begin position="129"/>
        <end position="550"/>
    </location>
</feature>
<dbReference type="GO" id="GO:0006542">
    <property type="term" value="P:glutamine biosynthetic process"/>
    <property type="evidence" value="ECO:0007669"/>
    <property type="project" value="TreeGrafter"/>
</dbReference>
<dbReference type="InterPro" id="IPR008146">
    <property type="entry name" value="Gln_synth_cat_dom"/>
</dbReference>
<dbReference type="PANTHER" id="PTHR43407">
    <property type="entry name" value="GLUTAMINE SYNTHETASE"/>
    <property type="match status" value="1"/>
</dbReference>
<dbReference type="Proteomes" id="UP000184526">
    <property type="component" value="Unassembled WGS sequence"/>
</dbReference>
<comment type="subcellular location">
    <subcellularLocation>
        <location evidence="1">Cytoplasm</location>
    </subcellularLocation>
</comment>
<evidence type="ECO:0000256" key="2">
    <source>
        <dbReference type="ARBA" id="ARBA00009897"/>
    </source>
</evidence>
<evidence type="ECO:0000256" key="6">
    <source>
        <dbReference type="ARBA" id="ARBA00030668"/>
    </source>
</evidence>
<keyword evidence="5" id="KW-0963">Cytoplasm</keyword>
<evidence type="ECO:0000259" key="9">
    <source>
        <dbReference type="PROSITE" id="PS51987"/>
    </source>
</evidence>
<dbReference type="Gene3D" id="3.30.590.10">
    <property type="entry name" value="Glutamine synthetase/guanido kinase, catalytic domain"/>
    <property type="match status" value="1"/>
</dbReference>
<dbReference type="STRING" id="1121306.SAMN02745196_02819"/>
<gene>
    <name evidence="10" type="ORF">SAMN02745196_02819</name>
</gene>
<dbReference type="PROSITE" id="PS00181">
    <property type="entry name" value="GLNA_ATP"/>
    <property type="match status" value="1"/>
</dbReference>
<dbReference type="SUPFAM" id="SSF55931">
    <property type="entry name" value="Glutamine synthetase/guanido kinase"/>
    <property type="match status" value="1"/>
</dbReference>